<proteinExistence type="predicted"/>
<evidence type="ECO:0000313" key="2">
    <source>
        <dbReference type="Proteomes" id="UP000036987"/>
    </source>
</evidence>
<name>A0A0K9PHX0_ZOSMR</name>
<dbReference type="Proteomes" id="UP000036987">
    <property type="component" value="Unassembled WGS sequence"/>
</dbReference>
<protein>
    <submittedName>
        <fullName evidence="1">Uncharacterized protein</fullName>
    </submittedName>
</protein>
<dbReference type="AlphaFoldDB" id="A0A0K9PHX0"/>
<sequence length="108" mass="12402">MTAMKDVLEKSVSERILGTPFGHFLTVQLMVVNSFQLDDLCGRFISNYTFELKKKEVRETVEDVGKILSIPYKGTPIDLNRASNDTQLWRKFFEKGRRTKGRLATTIS</sequence>
<gene>
    <name evidence="1" type="ORF">ZOSMA_236G00040</name>
</gene>
<evidence type="ECO:0000313" key="1">
    <source>
        <dbReference type="EMBL" id="KMZ68579.1"/>
    </source>
</evidence>
<reference evidence="2" key="1">
    <citation type="journal article" date="2016" name="Nature">
        <title>The genome of the seagrass Zostera marina reveals angiosperm adaptation to the sea.</title>
        <authorList>
            <person name="Olsen J.L."/>
            <person name="Rouze P."/>
            <person name="Verhelst B."/>
            <person name="Lin Y.-C."/>
            <person name="Bayer T."/>
            <person name="Collen J."/>
            <person name="Dattolo E."/>
            <person name="De Paoli E."/>
            <person name="Dittami S."/>
            <person name="Maumus F."/>
            <person name="Michel G."/>
            <person name="Kersting A."/>
            <person name="Lauritano C."/>
            <person name="Lohaus R."/>
            <person name="Toepel M."/>
            <person name="Tonon T."/>
            <person name="Vanneste K."/>
            <person name="Amirebrahimi M."/>
            <person name="Brakel J."/>
            <person name="Bostroem C."/>
            <person name="Chovatia M."/>
            <person name="Grimwood J."/>
            <person name="Jenkins J.W."/>
            <person name="Jueterbock A."/>
            <person name="Mraz A."/>
            <person name="Stam W.T."/>
            <person name="Tice H."/>
            <person name="Bornberg-Bauer E."/>
            <person name="Green P.J."/>
            <person name="Pearson G.A."/>
            <person name="Procaccini G."/>
            <person name="Duarte C.M."/>
            <person name="Schmutz J."/>
            <person name="Reusch T.B.H."/>
            <person name="Van de Peer Y."/>
        </authorList>
    </citation>
    <scope>NUCLEOTIDE SEQUENCE [LARGE SCALE GENOMIC DNA]</scope>
    <source>
        <strain evidence="2">cv. Finnish</strain>
    </source>
</reference>
<dbReference type="OrthoDB" id="1417722at2759"/>
<accession>A0A0K9PHX0</accession>
<keyword evidence="2" id="KW-1185">Reference proteome</keyword>
<organism evidence="1 2">
    <name type="scientific">Zostera marina</name>
    <name type="common">Eelgrass</name>
    <dbReference type="NCBI Taxonomy" id="29655"/>
    <lineage>
        <taxon>Eukaryota</taxon>
        <taxon>Viridiplantae</taxon>
        <taxon>Streptophyta</taxon>
        <taxon>Embryophyta</taxon>
        <taxon>Tracheophyta</taxon>
        <taxon>Spermatophyta</taxon>
        <taxon>Magnoliopsida</taxon>
        <taxon>Liliopsida</taxon>
        <taxon>Zosteraceae</taxon>
        <taxon>Zostera</taxon>
    </lineage>
</organism>
<comment type="caution">
    <text evidence="1">The sequence shown here is derived from an EMBL/GenBank/DDBJ whole genome shotgun (WGS) entry which is preliminary data.</text>
</comment>
<dbReference type="EMBL" id="LFYR01000830">
    <property type="protein sequence ID" value="KMZ68579.1"/>
    <property type="molecule type" value="Genomic_DNA"/>
</dbReference>